<evidence type="ECO:0000256" key="1">
    <source>
        <dbReference type="SAM" id="MobiDB-lite"/>
    </source>
</evidence>
<feature type="region of interest" description="Disordered" evidence="1">
    <location>
        <begin position="47"/>
        <end position="111"/>
    </location>
</feature>
<gene>
    <name evidence="2" type="ORF">B296_00016549</name>
</gene>
<dbReference type="AlphaFoldDB" id="A0A426XRU8"/>
<reference evidence="2 3" key="1">
    <citation type="journal article" date="2014" name="Agronomy (Basel)">
        <title>A Draft Genome Sequence for Ensete ventricosum, the Drought-Tolerant Tree Against Hunger.</title>
        <authorList>
            <person name="Harrison J."/>
            <person name="Moore K.A."/>
            <person name="Paszkiewicz K."/>
            <person name="Jones T."/>
            <person name="Grant M."/>
            <person name="Ambacheew D."/>
            <person name="Muzemil S."/>
            <person name="Studholme D.J."/>
        </authorList>
    </citation>
    <scope>NUCLEOTIDE SEQUENCE [LARGE SCALE GENOMIC DNA]</scope>
</reference>
<organism evidence="2 3">
    <name type="scientific">Ensete ventricosum</name>
    <name type="common">Abyssinian banana</name>
    <name type="synonym">Musa ensete</name>
    <dbReference type="NCBI Taxonomy" id="4639"/>
    <lineage>
        <taxon>Eukaryota</taxon>
        <taxon>Viridiplantae</taxon>
        <taxon>Streptophyta</taxon>
        <taxon>Embryophyta</taxon>
        <taxon>Tracheophyta</taxon>
        <taxon>Spermatophyta</taxon>
        <taxon>Magnoliopsida</taxon>
        <taxon>Liliopsida</taxon>
        <taxon>Zingiberales</taxon>
        <taxon>Musaceae</taxon>
        <taxon>Ensete</taxon>
    </lineage>
</organism>
<dbReference type="EMBL" id="AMZH03017978">
    <property type="protein sequence ID" value="RRT42247.1"/>
    <property type="molecule type" value="Genomic_DNA"/>
</dbReference>
<evidence type="ECO:0000313" key="3">
    <source>
        <dbReference type="Proteomes" id="UP000287651"/>
    </source>
</evidence>
<comment type="caution">
    <text evidence="2">The sequence shown here is derived from an EMBL/GenBank/DDBJ whole genome shotgun (WGS) entry which is preliminary data.</text>
</comment>
<feature type="compositionally biased region" description="Polar residues" evidence="1">
    <location>
        <begin position="1"/>
        <end position="13"/>
    </location>
</feature>
<accession>A0A426XRU8</accession>
<sequence length="111" mass="11555">MATPPAGTTTYDQAPTGEASYDQGHLQGRLLTAKADANMRDRPRAWMAPAGVAPPSGTVLARKGGDYGHNARRSYRPRGSDARPPTGVAAPAAKGATRGQGGHWMRAEGES</sequence>
<feature type="region of interest" description="Disordered" evidence="1">
    <location>
        <begin position="1"/>
        <end position="24"/>
    </location>
</feature>
<protein>
    <submittedName>
        <fullName evidence="2">Uncharacterized protein</fullName>
    </submittedName>
</protein>
<name>A0A426XRU8_ENSVE</name>
<proteinExistence type="predicted"/>
<dbReference type="Proteomes" id="UP000287651">
    <property type="component" value="Unassembled WGS sequence"/>
</dbReference>
<evidence type="ECO:0000313" key="2">
    <source>
        <dbReference type="EMBL" id="RRT42247.1"/>
    </source>
</evidence>